<dbReference type="VEuPathDB" id="FungiDB:H257_01114"/>
<sequence>MLSGKAQGIRTTPTSAAICQPHHTFHIELFSDGGNINQSKRSFFQTICNPSSSRRIFFGLCENSTTTMDDIFWFNTAICVLLLVLTIFFSLLPLFMSAASSESYWHKLMQEKLPFLTAGVFLSTGMIHLLPDAVKLYNQYNQMIDGPDEPYPLVYFLACMGCFLVWSVDSLNFGDSGKMMAVAAAAQPHYETSICRIHVPPITSYGIQRRSRTLSTSDAFHPSTAQDVQFQQHNVTPGVDQPRNSVDYGTCSCDHTMLPDSALIQHTKEYTEVDVLLAGNKCAVDVDKRDQCVSDPHVHAHVSGSVSEHIVFSGDSVVLPYLLAALFSLHSLIAGFTLGMNASMSSTALATAVAIVSHKFIEAVSVGANFAKARSGVNPQRSIAVLVTYSFMTPVGIVTGMSLSAALQGPTGVLAQAIALGIGSGSFIYLAFHEVTEEDAVQGASTTEKLSLFLTGVSVMAALAACV</sequence>
<organism evidence="6">
    <name type="scientific">Aphanomyces astaci</name>
    <name type="common">Crayfish plague agent</name>
    <dbReference type="NCBI Taxonomy" id="112090"/>
    <lineage>
        <taxon>Eukaryota</taxon>
        <taxon>Sar</taxon>
        <taxon>Stramenopiles</taxon>
        <taxon>Oomycota</taxon>
        <taxon>Saprolegniomycetes</taxon>
        <taxon>Saprolegniales</taxon>
        <taxon>Verrucalvaceae</taxon>
        <taxon>Aphanomyces</taxon>
    </lineage>
</organism>
<dbReference type="Pfam" id="PF02535">
    <property type="entry name" value="Zip"/>
    <property type="match status" value="1"/>
</dbReference>
<dbReference type="PANTHER" id="PTHR11040:SF212">
    <property type="entry name" value="ZINC_IRON PERMEASE"/>
    <property type="match status" value="1"/>
</dbReference>
<comment type="subcellular location">
    <subcellularLocation>
        <location evidence="1">Membrane</location>
        <topology evidence="1">Multi-pass membrane protein</topology>
    </subcellularLocation>
</comment>
<feature type="transmembrane region" description="Helical" evidence="5">
    <location>
        <begin position="113"/>
        <end position="131"/>
    </location>
</feature>
<reference evidence="6" key="1">
    <citation type="submission" date="2013-12" db="EMBL/GenBank/DDBJ databases">
        <title>The Genome Sequence of Aphanomyces astaci APO3.</title>
        <authorList>
            <consortium name="The Broad Institute Genomics Platform"/>
            <person name="Russ C."/>
            <person name="Tyler B."/>
            <person name="van West P."/>
            <person name="Dieguez-Uribeondo J."/>
            <person name="Young S.K."/>
            <person name="Zeng Q."/>
            <person name="Gargeya S."/>
            <person name="Fitzgerald M."/>
            <person name="Abouelleil A."/>
            <person name="Alvarado L."/>
            <person name="Chapman S.B."/>
            <person name="Gainer-Dewar J."/>
            <person name="Goldberg J."/>
            <person name="Griggs A."/>
            <person name="Gujja S."/>
            <person name="Hansen M."/>
            <person name="Howarth C."/>
            <person name="Imamovic A."/>
            <person name="Ireland A."/>
            <person name="Larimer J."/>
            <person name="McCowan C."/>
            <person name="Murphy C."/>
            <person name="Pearson M."/>
            <person name="Poon T.W."/>
            <person name="Priest M."/>
            <person name="Roberts A."/>
            <person name="Saif S."/>
            <person name="Shea T."/>
            <person name="Sykes S."/>
            <person name="Wortman J."/>
            <person name="Nusbaum C."/>
            <person name="Birren B."/>
        </authorList>
    </citation>
    <scope>NUCLEOTIDE SEQUENCE [LARGE SCALE GENOMIC DNA]</scope>
    <source>
        <strain evidence="6">APO3</strain>
    </source>
</reference>
<evidence type="ECO:0000313" key="6">
    <source>
        <dbReference type="EMBL" id="ETV87588.1"/>
    </source>
</evidence>
<dbReference type="InterPro" id="IPR003689">
    <property type="entry name" value="ZIP"/>
</dbReference>
<keyword evidence="4 5" id="KW-0472">Membrane</keyword>
<dbReference type="PANTHER" id="PTHR11040">
    <property type="entry name" value="ZINC/IRON TRANSPORTER"/>
    <property type="match status" value="1"/>
</dbReference>
<feature type="transmembrane region" description="Helical" evidence="5">
    <location>
        <begin position="151"/>
        <end position="171"/>
    </location>
</feature>
<evidence type="ECO:0008006" key="7">
    <source>
        <dbReference type="Google" id="ProtNLM"/>
    </source>
</evidence>
<proteinExistence type="predicted"/>
<evidence type="ECO:0000256" key="1">
    <source>
        <dbReference type="ARBA" id="ARBA00004141"/>
    </source>
</evidence>
<evidence type="ECO:0000256" key="4">
    <source>
        <dbReference type="ARBA" id="ARBA00023136"/>
    </source>
</evidence>
<keyword evidence="2 5" id="KW-0812">Transmembrane</keyword>
<dbReference type="GO" id="GO:0005385">
    <property type="term" value="F:zinc ion transmembrane transporter activity"/>
    <property type="evidence" value="ECO:0007669"/>
    <property type="project" value="TreeGrafter"/>
</dbReference>
<feature type="transmembrane region" description="Helical" evidence="5">
    <location>
        <begin position="383"/>
        <end position="407"/>
    </location>
</feature>
<evidence type="ECO:0000256" key="3">
    <source>
        <dbReference type="ARBA" id="ARBA00022989"/>
    </source>
</evidence>
<dbReference type="STRING" id="112090.W4H924"/>
<name>W4H924_APHAT</name>
<dbReference type="GeneID" id="20803110"/>
<dbReference type="OrthoDB" id="448280at2759"/>
<dbReference type="RefSeq" id="XP_009822451.1">
    <property type="nucleotide sequence ID" value="XM_009824149.1"/>
</dbReference>
<evidence type="ECO:0000256" key="5">
    <source>
        <dbReference type="SAM" id="Phobius"/>
    </source>
</evidence>
<dbReference type="GO" id="GO:0005886">
    <property type="term" value="C:plasma membrane"/>
    <property type="evidence" value="ECO:0007669"/>
    <property type="project" value="TreeGrafter"/>
</dbReference>
<dbReference type="AlphaFoldDB" id="W4H924"/>
<feature type="transmembrane region" description="Helical" evidence="5">
    <location>
        <begin position="72"/>
        <end position="92"/>
    </location>
</feature>
<evidence type="ECO:0000256" key="2">
    <source>
        <dbReference type="ARBA" id="ARBA00022692"/>
    </source>
</evidence>
<feature type="transmembrane region" description="Helical" evidence="5">
    <location>
        <begin position="413"/>
        <end position="432"/>
    </location>
</feature>
<protein>
    <recommendedName>
        <fullName evidence="7">Zinc/iron permease</fullName>
    </recommendedName>
</protein>
<dbReference type="EMBL" id="KI913115">
    <property type="protein sequence ID" value="ETV87588.1"/>
    <property type="molecule type" value="Genomic_DNA"/>
</dbReference>
<gene>
    <name evidence="6" type="ORF">H257_01114</name>
</gene>
<keyword evidence="3 5" id="KW-1133">Transmembrane helix</keyword>
<feature type="transmembrane region" description="Helical" evidence="5">
    <location>
        <begin position="317"/>
        <end position="336"/>
    </location>
</feature>
<accession>W4H924</accession>